<feature type="transmembrane region" description="Helical" evidence="7">
    <location>
        <begin position="91"/>
        <end position="111"/>
    </location>
</feature>
<comment type="subcellular location">
    <subcellularLocation>
        <location evidence="1">Cell membrane</location>
        <topology evidence="1">Multi-pass membrane protein</topology>
    </subcellularLocation>
</comment>
<evidence type="ECO:0000313" key="9">
    <source>
        <dbReference type="EMBL" id="HJF06960.1"/>
    </source>
</evidence>
<sequence length="234" mass="25947">MKKKTDNKPNVGKSDIPNKVMTAIKGETVHFIIGLLCVIFGVYMLLAFSSFFFTGGNDQSILSHPNPGELLETGNRIQNYAGARGAQLSQFLINDCFGISAYFIIAFLIVAGMKLMKAYEFNLWKWFVSCTALMIWFSITLGFAFGGVLEDSFLYPGGLHGYNVSQWICSQVGAPGLILILLVTGILIGVFFTKGTIDVVRKAFRPSLPRRNKEKDENKDSETLSDKQESPAEY</sequence>
<feature type="domain" description="DNA translocase FtsK 4TM region" evidence="8">
    <location>
        <begin position="32"/>
        <end position="194"/>
    </location>
</feature>
<reference evidence="9" key="1">
    <citation type="journal article" date="2021" name="PeerJ">
        <title>Extensive microbial diversity within the chicken gut microbiome revealed by metagenomics and culture.</title>
        <authorList>
            <person name="Gilroy R."/>
            <person name="Ravi A."/>
            <person name="Getino M."/>
            <person name="Pursley I."/>
            <person name="Horton D.L."/>
            <person name="Alikhan N.F."/>
            <person name="Baker D."/>
            <person name="Gharbi K."/>
            <person name="Hall N."/>
            <person name="Watson M."/>
            <person name="Adriaenssens E.M."/>
            <person name="Foster-Nyarko E."/>
            <person name="Jarju S."/>
            <person name="Secka A."/>
            <person name="Antonio M."/>
            <person name="Oren A."/>
            <person name="Chaudhuri R.R."/>
            <person name="La Ragione R."/>
            <person name="Hildebrand F."/>
            <person name="Pallen M.J."/>
        </authorList>
    </citation>
    <scope>NUCLEOTIDE SEQUENCE</scope>
    <source>
        <strain evidence="9">CHK165-8395</strain>
    </source>
</reference>
<feature type="non-terminal residue" evidence="9">
    <location>
        <position position="234"/>
    </location>
</feature>
<dbReference type="AlphaFoldDB" id="A0A921FD50"/>
<evidence type="ECO:0000256" key="3">
    <source>
        <dbReference type="ARBA" id="ARBA00022692"/>
    </source>
</evidence>
<evidence type="ECO:0000313" key="10">
    <source>
        <dbReference type="Proteomes" id="UP000718012"/>
    </source>
</evidence>
<feature type="transmembrane region" description="Helical" evidence="7">
    <location>
        <begin position="123"/>
        <end position="145"/>
    </location>
</feature>
<dbReference type="InterPro" id="IPR025199">
    <property type="entry name" value="FtsK_4TM"/>
</dbReference>
<proteinExistence type="predicted"/>
<dbReference type="Proteomes" id="UP000718012">
    <property type="component" value="Unassembled WGS sequence"/>
</dbReference>
<evidence type="ECO:0000256" key="2">
    <source>
        <dbReference type="ARBA" id="ARBA00022475"/>
    </source>
</evidence>
<gene>
    <name evidence="9" type="ORF">K8U81_02030</name>
</gene>
<evidence type="ECO:0000256" key="1">
    <source>
        <dbReference type="ARBA" id="ARBA00004651"/>
    </source>
</evidence>
<evidence type="ECO:0000256" key="7">
    <source>
        <dbReference type="SAM" id="Phobius"/>
    </source>
</evidence>
<evidence type="ECO:0000259" key="8">
    <source>
        <dbReference type="Pfam" id="PF13491"/>
    </source>
</evidence>
<keyword evidence="5 7" id="KW-0472">Membrane</keyword>
<comment type="caution">
    <text evidence="9">The sequence shown here is derived from an EMBL/GenBank/DDBJ whole genome shotgun (WGS) entry which is preliminary data.</text>
</comment>
<organism evidence="9 10">
    <name type="scientific">Phocaeicola coprocola</name>
    <dbReference type="NCBI Taxonomy" id="310298"/>
    <lineage>
        <taxon>Bacteria</taxon>
        <taxon>Pseudomonadati</taxon>
        <taxon>Bacteroidota</taxon>
        <taxon>Bacteroidia</taxon>
        <taxon>Bacteroidales</taxon>
        <taxon>Bacteroidaceae</taxon>
        <taxon>Phocaeicola</taxon>
    </lineage>
</organism>
<feature type="transmembrane region" description="Helical" evidence="7">
    <location>
        <begin position="165"/>
        <end position="192"/>
    </location>
</feature>
<evidence type="ECO:0000256" key="5">
    <source>
        <dbReference type="ARBA" id="ARBA00023136"/>
    </source>
</evidence>
<reference evidence="9" key="2">
    <citation type="submission" date="2021-09" db="EMBL/GenBank/DDBJ databases">
        <authorList>
            <person name="Gilroy R."/>
        </authorList>
    </citation>
    <scope>NUCLEOTIDE SEQUENCE</scope>
    <source>
        <strain evidence="9">CHK165-8395</strain>
    </source>
</reference>
<dbReference type="EMBL" id="DYXD01000043">
    <property type="protein sequence ID" value="HJF06960.1"/>
    <property type="molecule type" value="Genomic_DNA"/>
</dbReference>
<dbReference type="Pfam" id="PF13491">
    <property type="entry name" value="FtsK_4TM"/>
    <property type="match status" value="1"/>
</dbReference>
<name>A0A921FD50_9BACT</name>
<evidence type="ECO:0000256" key="6">
    <source>
        <dbReference type="SAM" id="MobiDB-lite"/>
    </source>
</evidence>
<keyword evidence="3 7" id="KW-0812">Transmembrane</keyword>
<dbReference type="GO" id="GO:0005886">
    <property type="term" value="C:plasma membrane"/>
    <property type="evidence" value="ECO:0007669"/>
    <property type="project" value="UniProtKB-SubCell"/>
</dbReference>
<protein>
    <submittedName>
        <fullName evidence="9">DNA translocase FtsK 4TM domain-containing protein</fullName>
    </submittedName>
</protein>
<feature type="transmembrane region" description="Helical" evidence="7">
    <location>
        <begin position="29"/>
        <end position="53"/>
    </location>
</feature>
<feature type="compositionally biased region" description="Basic and acidic residues" evidence="6">
    <location>
        <begin position="211"/>
        <end position="234"/>
    </location>
</feature>
<evidence type="ECO:0000256" key="4">
    <source>
        <dbReference type="ARBA" id="ARBA00022989"/>
    </source>
</evidence>
<accession>A0A921FD50</accession>
<feature type="region of interest" description="Disordered" evidence="6">
    <location>
        <begin position="210"/>
        <end position="234"/>
    </location>
</feature>
<keyword evidence="4 7" id="KW-1133">Transmembrane helix</keyword>
<keyword evidence="2" id="KW-1003">Cell membrane</keyword>